<keyword evidence="3" id="KW-1185">Reference proteome</keyword>
<organism evidence="2 3">
    <name type="scientific">Geopseudomonas sagittaria</name>
    <dbReference type="NCBI Taxonomy" id="1135990"/>
    <lineage>
        <taxon>Bacteria</taxon>
        <taxon>Pseudomonadati</taxon>
        <taxon>Pseudomonadota</taxon>
        <taxon>Gammaproteobacteria</taxon>
        <taxon>Pseudomonadales</taxon>
        <taxon>Pseudomonadaceae</taxon>
        <taxon>Geopseudomonas</taxon>
    </lineage>
</organism>
<dbReference type="EMBL" id="FOXM01000023">
    <property type="protein sequence ID" value="SFQ46018.1"/>
    <property type="molecule type" value="Genomic_DNA"/>
</dbReference>
<sequence length="195" mass="20380">MTDSTQAAAAPETTTSAAEPVQSDAVVAPAAEAQAPAAEVPADAGQPVEYADFSVPEGLEIDADVLGSFKGIAKELGIPQEAAQKLIDLQAGLVQKQAEANQAALAEQAQQWEAAVKADKEIGGERYAQTVETAVKAIEKFGSPELRTLLNESGIGNHPELVKFCHRIGQSLSEDGLVMGGTQAHKEMSLVDAFR</sequence>
<name>A0A1I5YP63_9GAMM</name>
<evidence type="ECO:0008006" key="4">
    <source>
        <dbReference type="Google" id="ProtNLM"/>
    </source>
</evidence>
<dbReference type="OrthoDB" id="9131103at2"/>
<feature type="region of interest" description="Disordered" evidence="1">
    <location>
        <begin position="1"/>
        <end position="43"/>
    </location>
</feature>
<proteinExistence type="predicted"/>
<protein>
    <recommendedName>
        <fullName evidence="4">Peptidase</fullName>
    </recommendedName>
</protein>
<dbReference type="RefSeq" id="WP_092434976.1">
    <property type="nucleotide sequence ID" value="NZ_FOXM01000023.1"/>
</dbReference>
<gene>
    <name evidence="2" type="ORF">SAMN05216229_12319</name>
</gene>
<evidence type="ECO:0000313" key="2">
    <source>
        <dbReference type="EMBL" id="SFQ46018.1"/>
    </source>
</evidence>
<dbReference type="Proteomes" id="UP000243084">
    <property type="component" value="Unassembled WGS sequence"/>
</dbReference>
<dbReference type="AlphaFoldDB" id="A0A1I5YP63"/>
<reference evidence="3" key="1">
    <citation type="submission" date="2016-10" db="EMBL/GenBank/DDBJ databases">
        <authorList>
            <person name="Varghese N."/>
            <person name="Submissions S."/>
        </authorList>
    </citation>
    <scope>NUCLEOTIDE SEQUENCE [LARGE SCALE GENOMIC DNA]</scope>
    <source>
        <strain evidence="3">JCM 18195</strain>
    </source>
</reference>
<evidence type="ECO:0000313" key="3">
    <source>
        <dbReference type="Proteomes" id="UP000243084"/>
    </source>
</evidence>
<accession>A0A1I5YP63</accession>
<evidence type="ECO:0000256" key="1">
    <source>
        <dbReference type="SAM" id="MobiDB-lite"/>
    </source>
</evidence>